<feature type="compositionally biased region" description="Polar residues" evidence="2">
    <location>
        <begin position="140"/>
        <end position="158"/>
    </location>
</feature>
<gene>
    <name evidence="4" type="primary">LOC113201686</name>
</gene>
<keyword evidence="3" id="KW-1185">Reference proteome</keyword>
<accession>A0A6J1RWI5</accession>
<feature type="region of interest" description="Disordered" evidence="2">
    <location>
        <begin position="37"/>
        <end position="89"/>
    </location>
</feature>
<organism evidence="3 4">
    <name type="scientific">Frankliniella occidentalis</name>
    <name type="common">Western flower thrips</name>
    <name type="synonym">Euthrips occidentalis</name>
    <dbReference type="NCBI Taxonomy" id="133901"/>
    <lineage>
        <taxon>Eukaryota</taxon>
        <taxon>Metazoa</taxon>
        <taxon>Ecdysozoa</taxon>
        <taxon>Arthropoda</taxon>
        <taxon>Hexapoda</taxon>
        <taxon>Insecta</taxon>
        <taxon>Pterygota</taxon>
        <taxon>Neoptera</taxon>
        <taxon>Paraneoptera</taxon>
        <taxon>Thysanoptera</taxon>
        <taxon>Terebrantia</taxon>
        <taxon>Thripoidea</taxon>
        <taxon>Thripidae</taxon>
        <taxon>Frankliniella</taxon>
    </lineage>
</organism>
<dbReference type="AlphaFoldDB" id="A0A6J1RWI5"/>
<reference evidence="4" key="1">
    <citation type="submission" date="2025-08" db="UniProtKB">
        <authorList>
            <consortium name="RefSeq"/>
        </authorList>
    </citation>
    <scope>IDENTIFICATION</scope>
    <source>
        <tissue evidence="4">Whole organism</tissue>
    </source>
</reference>
<keyword evidence="1" id="KW-0175">Coiled coil</keyword>
<feature type="compositionally biased region" description="Basic residues" evidence="2">
    <location>
        <begin position="212"/>
        <end position="221"/>
    </location>
</feature>
<dbReference type="OrthoDB" id="8193820at2759"/>
<feature type="compositionally biased region" description="Basic and acidic residues" evidence="2">
    <location>
        <begin position="649"/>
        <end position="658"/>
    </location>
</feature>
<dbReference type="RefSeq" id="XP_026271295.1">
    <property type="nucleotide sequence ID" value="XM_026415510.2"/>
</dbReference>
<feature type="region of interest" description="Disordered" evidence="2">
    <location>
        <begin position="289"/>
        <end position="327"/>
    </location>
</feature>
<feature type="region of interest" description="Disordered" evidence="2">
    <location>
        <begin position="631"/>
        <end position="684"/>
    </location>
</feature>
<dbReference type="KEGG" id="foc:113201686"/>
<dbReference type="GeneID" id="113201686"/>
<evidence type="ECO:0000313" key="4">
    <source>
        <dbReference type="RefSeq" id="XP_026271295.1"/>
    </source>
</evidence>
<protein>
    <submittedName>
        <fullName evidence="4">Uncharacterized protein LOC113201686</fullName>
    </submittedName>
</protein>
<dbReference type="Proteomes" id="UP000504606">
    <property type="component" value="Unplaced"/>
</dbReference>
<feature type="region of interest" description="Disordered" evidence="2">
    <location>
        <begin position="594"/>
        <end position="613"/>
    </location>
</feature>
<feature type="coiled-coil region" evidence="1">
    <location>
        <begin position="388"/>
        <end position="503"/>
    </location>
</feature>
<feature type="compositionally biased region" description="Polar residues" evidence="2">
    <location>
        <begin position="57"/>
        <end position="67"/>
    </location>
</feature>
<proteinExistence type="predicted"/>
<feature type="region of interest" description="Disordered" evidence="2">
    <location>
        <begin position="112"/>
        <end position="160"/>
    </location>
</feature>
<name>A0A6J1RWI5_FRAOC</name>
<evidence type="ECO:0000256" key="2">
    <source>
        <dbReference type="SAM" id="MobiDB-lite"/>
    </source>
</evidence>
<sequence>MKVARIQNSLKDLNKDIGNCERQLSRVIKVNDSNVETGRSQNAAATAAARNVKSAYRQPNTSHISRSLTKHSSENQKLRRSHSSSKGLSVNERNIICKEVINKNATVEVVVRTTSPKKRSRSAQARRTNHEIPTRDSASRNKSSNNKDCSSQNTQKNASWGHIFQHQSSSAGHRHRNKVAHGKAGLTLHYTSSEEDQSSEESANWASSVPHGKGRSTHKSPYRFGSSVKNGDMSENYLSSFNPLRTLNFLVKELRGKVHKNCDENMQRIVEDMEKTLCTMSFDVCQTSPTAPSAKVAPPRSKTISADPGEVKQIPSKERNKPNHQERGHLINEASPNLVDRLLTTVSRITKITGFHENQSLNPLVHQDKQSASFKQSPSINYAAESVQTQLEQGCKQLEDTCRQMEETCKNLGLQKNQLLEDLKIKTQQLETAVGKNQQLTMYAADLRQEMVRVQQAAELTLQEHKDLKQKLLNQQREIQDSNNNLKRQLEETLQENQRLKTELQLCQLYKDKMNIFMSNKDLEVAKLKKEIVDINTLVAEQLSNIRSLSQRKGSPNNFGDIIEAFSQLHDTIDSANSTFEPALLRREEFRNHLGDGEGSRSRPICSSPTSSVNSSLYSSWHLMSDIMADNESGKRDGQKGLLTLPKDGAVKNSKDTIKSSPTPVEPPVQEKSEKDESDGKISVEKSASELKAGLHDMFHQLKKQTSEAVNIALPSPPRIFNQGQETLGVSQWTELSASESTVLFHSSEESD</sequence>
<feature type="compositionally biased region" description="Basic and acidic residues" evidence="2">
    <location>
        <begin position="315"/>
        <end position="327"/>
    </location>
</feature>
<feature type="compositionally biased region" description="Basic and acidic residues" evidence="2">
    <location>
        <begin position="669"/>
        <end position="684"/>
    </location>
</feature>
<feature type="compositionally biased region" description="Basic and acidic residues" evidence="2">
    <location>
        <begin position="128"/>
        <end position="139"/>
    </location>
</feature>
<evidence type="ECO:0000256" key="1">
    <source>
        <dbReference type="SAM" id="Coils"/>
    </source>
</evidence>
<evidence type="ECO:0000313" key="3">
    <source>
        <dbReference type="Proteomes" id="UP000504606"/>
    </source>
</evidence>
<feature type="region of interest" description="Disordered" evidence="2">
    <location>
        <begin position="191"/>
        <end position="224"/>
    </location>
</feature>